<dbReference type="Gene3D" id="3.40.50.300">
    <property type="entry name" value="P-loop containing nucleotide triphosphate hydrolases"/>
    <property type="match status" value="1"/>
</dbReference>
<dbReference type="InterPro" id="IPR027417">
    <property type="entry name" value="P-loop_NTPase"/>
</dbReference>
<dbReference type="PANTHER" id="PTHR43442">
    <property type="entry name" value="GLUCONOKINASE-RELATED"/>
    <property type="match status" value="1"/>
</dbReference>
<dbReference type="SUPFAM" id="SSF52540">
    <property type="entry name" value="P-loop containing nucleoside triphosphate hydrolases"/>
    <property type="match status" value="1"/>
</dbReference>
<evidence type="ECO:0000256" key="9">
    <source>
        <dbReference type="RuleBase" id="RU363066"/>
    </source>
</evidence>
<accession>A0ABS8Q259</accession>
<comment type="caution">
    <text evidence="10">The sequence shown here is derived from an EMBL/GenBank/DDBJ whole genome shotgun (WGS) entry which is preliminary data.</text>
</comment>
<comment type="catalytic activity">
    <reaction evidence="8 9">
        <text>D-gluconate + ATP = 6-phospho-D-gluconate + ADP + H(+)</text>
        <dbReference type="Rhea" id="RHEA:19433"/>
        <dbReference type="ChEBI" id="CHEBI:15378"/>
        <dbReference type="ChEBI" id="CHEBI:18391"/>
        <dbReference type="ChEBI" id="CHEBI:30616"/>
        <dbReference type="ChEBI" id="CHEBI:58759"/>
        <dbReference type="ChEBI" id="CHEBI:456216"/>
        <dbReference type="EC" id="2.7.1.12"/>
    </reaction>
</comment>
<dbReference type="NCBIfam" id="TIGR01313">
    <property type="entry name" value="therm_gnt_kin"/>
    <property type="match status" value="1"/>
</dbReference>
<keyword evidence="5 9" id="KW-0547">Nucleotide-binding</keyword>
<evidence type="ECO:0000256" key="3">
    <source>
        <dbReference type="ARBA" id="ARBA00012054"/>
    </source>
</evidence>
<evidence type="ECO:0000256" key="1">
    <source>
        <dbReference type="ARBA" id="ARBA00004761"/>
    </source>
</evidence>
<protein>
    <recommendedName>
        <fullName evidence="3 9">Gluconokinase</fullName>
        <ecNumber evidence="3 9">2.7.1.12</ecNumber>
    </recommendedName>
</protein>
<dbReference type="PANTHER" id="PTHR43442:SF3">
    <property type="entry name" value="GLUCONOKINASE-RELATED"/>
    <property type="match status" value="1"/>
</dbReference>
<dbReference type="RefSeq" id="WP_231057112.1">
    <property type="nucleotide sequence ID" value="NZ_JAJNOC010000001.1"/>
</dbReference>
<evidence type="ECO:0000256" key="7">
    <source>
        <dbReference type="ARBA" id="ARBA00022840"/>
    </source>
</evidence>
<sequence length="171" mass="18811">MTQIAWVVMGVSGCGKSAVGTRLAQTVGARFIEGDRFHPVANLKKMSAGIALDDHDRLGWLEALRAEIERTWQAGEVVVLACSALKRYYRDILRAASGDVRFVHLHGERALIAQRMGARTGHFMPVALLDSQLRDLEPLQPDEAGVTLDVKDALERLVEQALLSLPERGLD</sequence>
<dbReference type="EC" id="2.7.1.12" evidence="3 9"/>
<keyword evidence="11" id="KW-1185">Reference proteome</keyword>
<keyword evidence="7 9" id="KW-0067">ATP-binding</keyword>
<evidence type="ECO:0000313" key="10">
    <source>
        <dbReference type="EMBL" id="MCD2515815.1"/>
    </source>
</evidence>
<evidence type="ECO:0000256" key="5">
    <source>
        <dbReference type="ARBA" id="ARBA00022741"/>
    </source>
</evidence>
<dbReference type="CDD" id="cd02021">
    <property type="entry name" value="GntK"/>
    <property type="match status" value="1"/>
</dbReference>
<keyword evidence="6 9" id="KW-0418">Kinase</keyword>
<dbReference type="Proteomes" id="UP001179361">
    <property type="component" value="Unassembled WGS sequence"/>
</dbReference>
<keyword evidence="4 9" id="KW-0808">Transferase</keyword>
<comment type="similarity">
    <text evidence="2 9">Belongs to the gluconokinase GntK/GntV family.</text>
</comment>
<evidence type="ECO:0000313" key="11">
    <source>
        <dbReference type="Proteomes" id="UP001179361"/>
    </source>
</evidence>
<evidence type="ECO:0000256" key="4">
    <source>
        <dbReference type="ARBA" id="ARBA00022679"/>
    </source>
</evidence>
<dbReference type="InterPro" id="IPR006001">
    <property type="entry name" value="Therm_gnt_kin"/>
</dbReference>
<evidence type="ECO:0000256" key="2">
    <source>
        <dbReference type="ARBA" id="ARBA00008420"/>
    </source>
</evidence>
<reference evidence="10" key="1">
    <citation type="submission" date="2021-11" db="EMBL/GenBank/DDBJ databases">
        <title>The complete genome of Massilia sp sp. G4R7.</title>
        <authorList>
            <person name="Liu L."/>
            <person name="Yue J."/>
            <person name="Yuan J."/>
            <person name="Yang F."/>
            <person name="Li L."/>
        </authorList>
    </citation>
    <scope>NUCLEOTIDE SEQUENCE</scope>
    <source>
        <strain evidence="10">G4R7</strain>
    </source>
</reference>
<evidence type="ECO:0000256" key="6">
    <source>
        <dbReference type="ARBA" id="ARBA00022777"/>
    </source>
</evidence>
<dbReference type="InterPro" id="IPR031322">
    <property type="entry name" value="Shikimate/glucono_kinase"/>
</dbReference>
<dbReference type="Pfam" id="PF01202">
    <property type="entry name" value="SKI"/>
    <property type="match status" value="1"/>
</dbReference>
<organism evidence="10 11">
    <name type="scientific">Massilia phyllostachyos</name>
    <dbReference type="NCBI Taxonomy" id="2898585"/>
    <lineage>
        <taxon>Bacteria</taxon>
        <taxon>Pseudomonadati</taxon>
        <taxon>Pseudomonadota</taxon>
        <taxon>Betaproteobacteria</taxon>
        <taxon>Burkholderiales</taxon>
        <taxon>Oxalobacteraceae</taxon>
        <taxon>Telluria group</taxon>
        <taxon>Massilia</taxon>
    </lineage>
</organism>
<evidence type="ECO:0000256" key="8">
    <source>
        <dbReference type="ARBA" id="ARBA00048090"/>
    </source>
</evidence>
<proteinExistence type="inferred from homology"/>
<dbReference type="EMBL" id="JAJNOC010000001">
    <property type="protein sequence ID" value="MCD2515815.1"/>
    <property type="molecule type" value="Genomic_DNA"/>
</dbReference>
<name>A0ABS8Q259_9BURK</name>
<gene>
    <name evidence="10" type="ORF">LQ564_05740</name>
</gene>
<comment type="pathway">
    <text evidence="1">Carbohydrate acid metabolism.</text>
</comment>